<dbReference type="EMBL" id="JBHUHR010000006">
    <property type="protein sequence ID" value="MFD2033704.1"/>
    <property type="molecule type" value="Genomic_DNA"/>
</dbReference>
<reference evidence="2" key="1">
    <citation type="journal article" date="2019" name="Int. J. Syst. Evol. Microbiol.">
        <title>The Global Catalogue of Microorganisms (GCM) 10K type strain sequencing project: providing services to taxonomists for standard genome sequencing and annotation.</title>
        <authorList>
            <consortium name="The Broad Institute Genomics Platform"/>
            <consortium name="The Broad Institute Genome Sequencing Center for Infectious Disease"/>
            <person name="Wu L."/>
            <person name="Ma J."/>
        </authorList>
    </citation>
    <scope>NUCLEOTIDE SEQUENCE [LARGE SCALE GENOMIC DNA]</scope>
    <source>
        <strain evidence="2">CGMCC 1.15180</strain>
    </source>
</reference>
<dbReference type="PANTHER" id="PTHR32305:SF15">
    <property type="entry name" value="PROTEIN RHSA-RELATED"/>
    <property type="match status" value="1"/>
</dbReference>
<dbReference type="NCBIfam" id="TIGR03696">
    <property type="entry name" value="Rhs_assc_core"/>
    <property type="match status" value="1"/>
</dbReference>
<organism evidence="1 2">
    <name type="scientific">Belliella marina</name>
    <dbReference type="NCBI Taxonomy" id="1644146"/>
    <lineage>
        <taxon>Bacteria</taxon>
        <taxon>Pseudomonadati</taxon>
        <taxon>Bacteroidota</taxon>
        <taxon>Cytophagia</taxon>
        <taxon>Cytophagales</taxon>
        <taxon>Cyclobacteriaceae</taxon>
        <taxon>Belliella</taxon>
    </lineage>
</organism>
<evidence type="ECO:0000313" key="2">
    <source>
        <dbReference type="Proteomes" id="UP001597361"/>
    </source>
</evidence>
<dbReference type="PANTHER" id="PTHR32305">
    <property type="match status" value="1"/>
</dbReference>
<proteinExistence type="predicted"/>
<dbReference type="Proteomes" id="UP001597361">
    <property type="component" value="Unassembled WGS sequence"/>
</dbReference>
<sequence length="260" mass="27721">MTFNSYSAPSGVGQKFKFNGKEREELTGWDDFGARMYMSDLGRWGVVDPLAGDREWVSPYNFVQNNPLSRIDPDGRLDWAANREGQVYWDENATSQATTKADETYLGKSGTGIDEQTGNMLVYNSDGLIDQGMMSLREVTATQSDHERTMSSLAIQNMQANSERIKREALPFARHMVRSSIDAAGYTGAGITAVGTVVTPFAPYIGVGLLAVGGTVSTASGFASAGMNALEGNFGSAAIDVGMVGVGSAGSSGLKVLKNR</sequence>
<dbReference type="PRINTS" id="PR01608">
    <property type="entry name" value="BACINVASINC"/>
</dbReference>
<protein>
    <submittedName>
        <fullName evidence="1">RHS repeat-associated core domain-containing protein</fullName>
    </submittedName>
</protein>
<keyword evidence="2" id="KW-1185">Reference proteome</keyword>
<dbReference type="RefSeq" id="WP_376883357.1">
    <property type="nucleotide sequence ID" value="NZ_JBHUHR010000006.1"/>
</dbReference>
<comment type="caution">
    <text evidence="1">The sequence shown here is derived from an EMBL/GenBank/DDBJ whole genome shotgun (WGS) entry which is preliminary data.</text>
</comment>
<evidence type="ECO:0000313" key="1">
    <source>
        <dbReference type="EMBL" id="MFD2033704.1"/>
    </source>
</evidence>
<dbReference type="Gene3D" id="2.180.10.10">
    <property type="entry name" value="RHS repeat-associated core"/>
    <property type="match status" value="1"/>
</dbReference>
<dbReference type="InterPro" id="IPR050708">
    <property type="entry name" value="T6SS_VgrG/RHS"/>
</dbReference>
<gene>
    <name evidence="1" type="ORF">ACFSKL_02820</name>
</gene>
<accession>A0ABW4VI14</accession>
<dbReference type="InterPro" id="IPR022385">
    <property type="entry name" value="Rhs_assc_core"/>
</dbReference>
<name>A0ABW4VI14_9BACT</name>